<dbReference type="GO" id="GO:0030335">
    <property type="term" value="P:positive regulation of cell migration"/>
    <property type="evidence" value="ECO:0007669"/>
    <property type="project" value="TreeGrafter"/>
</dbReference>
<keyword evidence="8" id="KW-0221">Differentiation</keyword>
<evidence type="ECO:0000256" key="4">
    <source>
        <dbReference type="ARBA" id="ARBA00022525"/>
    </source>
</evidence>
<keyword evidence="10" id="KW-1133">Transmembrane helix</keyword>
<dbReference type="Pfam" id="PF01437">
    <property type="entry name" value="PSI"/>
    <property type="match status" value="1"/>
</dbReference>
<dbReference type="Pfam" id="PF00090">
    <property type="entry name" value="TSP_1"/>
    <property type="match status" value="6"/>
</dbReference>
<dbReference type="FunFam" id="2.130.10.10:FF:000369">
    <property type="entry name" value="semaphorin-2A isoform X1"/>
    <property type="match status" value="1"/>
</dbReference>
<dbReference type="InterPro" id="IPR001627">
    <property type="entry name" value="Semap_dom"/>
</dbReference>
<evidence type="ECO:0000256" key="1">
    <source>
        <dbReference type="ARBA" id="ARBA00004167"/>
    </source>
</evidence>
<dbReference type="GO" id="GO:0007411">
    <property type="term" value="P:axon guidance"/>
    <property type="evidence" value="ECO:0007669"/>
    <property type="project" value="TreeGrafter"/>
</dbReference>
<reference evidence="18" key="2">
    <citation type="submission" date="2025-09" db="UniProtKB">
        <authorList>
            <consortium name="Ensembl"/>
        </authorList>
    </citation>
    <scope>IDENTIFICATION</scope>
</reference>
<dbReference type="InterPro" id="IPR002165">
    <property type="entry name" value="Plexin_repeat"/>
</dbReference>
<evidence type="ECO:0000256" key="7">
    <source>
        <dbReference type="ARBA" id="ARBA00022737"/>
    </source>
</evidence>
<dbReference type="SUPFAM" id="SSF82895">
    <property type="entry name" value="TSP-1 type 1 repeat"/>
    <property type="match status" value="6"/>
</dbReference>
<keyword evidence="19" id="KW-1185">Reference proteome</keyword>
<dbReference type="AlphaFoldDB" id="A0A8C0R5Y1"/>
<dbReference type="Gene3D" id="3.30.1680.10">
    <property type="entry name" value="ligand-binding face of the semaphorins, domain 2"/>
    <property type="match status" value="1"/>
</dbReference>
<evidence type="ECO:0000313" key="19">
    <source>
        <dbReference type="Proteomes" id="UP000694391"/>
    </source>
</evidence>
<evidence type="ECO:0000256" key="5">
    <source>
        <dbReference type="ARBA" id="ARBA00022692"/>
    </source>
</evidence>
<keyword evidence="3" id="KW-0217">Developmental protein</keyword>
<dbReference type="Gene3D" id="2.20.100.10">
    <property type="entry name" value="Thrombospondin type-1 (TSP1) repeat"/>
    <property type="match status" value="6"/>
</dbReference>
<dbReference type="InterPro" id="IPR016201">
    <property type="entry name" value="PSI"/>
</dbReference>
<evidence type="ECO:0000256" key="9">
    <source>
        <dbReference type="ARBA" id="ARBA00022902"/>
    </source>
</evidence>
<evidence type="ECO:0000256" key="6">
    <source>
        <dbReference type="ARBA" id="ARBA00022729"/>
    </source>
</evidence>
<dbReference type="Pfam" id="PF01403">
    <property type="entry name" value="Sema"/>
    <property type="match status" value="1"/>
</dbReference>
<evidence type="ECO:0000256" key="3">
    <source>
        <dbReference type="ARBA" id="ARBA00022473"/>
    </source>
</evidence>
<dbReference type="SUPFAM" id="SSF101912">
    <property type="entry name" value="Sema domain"/>
    <property type="match status" value="1"/>
</dbReference>
<dbReference type="InterPro" id="IPR057563">
    <property type="entry name" value="Sema5A/B-like_TSP-1"/>
</dbReference>
<keyword evidence="11" id="KW-0472">Membrane</keyword>
<dbReference type="SUPFAM" id="SSF103575">
    <property type="entry name" value="Plexin repeat"/>
    <property type="match status" value="1"/>
</dbReference>
<reference evidence="18" key="1">
    <citation type="submission" date="2025-08" db="UniProtKB">
        <authorList>
            <consortium name="Ensembl"/>
        </authorList>
    </citation>
    <scope>IDENTIFICATION</scope>
</reference>
<feature type="domain" description="Sema" evidence="17">
    <location>
        <begin position="1"/>
        <end position="520"/>
    </location>
</feature>
<proteinExistence type="predicted"/>
<keyword evidence="13" id="KW-0325">Glycoprotein</keyword>
<dbReference type="PROSITE" id="PS51004">
    <property type="entry name" value="SEMA"/>
    <property type="match status" value="1"/>
</dbReference>
<dbReference type="GO" id="GO:0071526">
    <property type="term" value="P:semaphorin-plexin signaling pathway"/>
    <property type="evidence" value="ECO:0007669"/>
    <property type="project" value="TreeGrafter"/>
</dbReference>
<accession>A0A8C0R5Y1</accession>
<dbReference type="SMART" id="SM00423">
    <property type="entry name" value="PSI"/>
    <property type="match status" value="1"/>
</dbReference>
<organism evidence="18 19">
    <name type="scientific">Canis lupus dingo</name>
    <name type="common">dingo</name>
    <dbReference type="NCBI Taxonomy" id="286419"/>
    <lineage>
        <taxon>Eukaryota</taxon>
        <taxon>Metazoa</taxon>
        <taxon>Chordata</taxon>
        <taxon>Craniata</taxon>
        <taxon>Vertebrata</taxon>
        <taxon>Euteleostomi</taxon>
        <taxon>Mammalia</taxon>
        <taxon>Eutheria</taxon>
        <taxon>Laurasiatheria</taxon>
        <taxon>Carnivora</taxon>
        <taxon>Caniformia</taxon>
        <taxon>Canidae</taxon>
        <taxon>Canis</taxon>
    </lineage>
</organism>
<keyword evidence="9" id="KW-0524">Neurogenesis</keyword>
<dbReference type="FunFam" id="3.30.1680.10:FF:000003">
    <property type="entry name" value="semaphorin-5B isoform X1"/>
    <property type="match status" value="1"/>
</dbReference>
<dbReference type="InterPro" id="IPR027231">
    <property type="entry name" value="Semaphorin"/>
</dbReference>
<name>A0A8C0R5Y1_CANLU</name>
<evidence type="ECO:0000256" key="10">
    <source>
        <dbReference type="ARBA" id="ARBA00022989"/>
    </source>
</evidence>
<evidence type="ECO:0000256" key="13">
    <source>
        <dbReference type="ARBA" id="ARBA00023180"/>
    </source>
</evidence>
<keyword evidence="4" id="KW-0964">Secreted</keyword>
<dbReference type="Gene3D" id="2.130.10.10">
    <property type="entry name" value="YVTN repeat-like/Quinoprotein amine dehydrogenase"/>
    <property type="match status" value="1"/>
</dbReference>
<feature type="chain" id="PRO_5033980594" description="Semaphorin-2A" evidence="16">
    <location>
        <begin position="19"/>
        <end position="1016"/>
    </location>
</feature>
<comment type="subcellular location">
    <subcellularLocation>
        <location evidence="1">Membrane</location>
        <topology evidence="1">Single-pass membrane protein</topology>
    </subcellularLocation>
    <subcellularLocation>
        <location evidence="2">Secreted</location>
    </subcellularLocation>
</comment>
<feature type="signal peptide" evidence="16">
    <location>
        <begin position="1"/>
        <end position="18"/>
    </location>
</feature>
<dbReference type="FunFam" id="2.20.100.10:FF:000001">
    <property type="entry name" value="semaphorin-5A isoform X1"/>
    <property type="match status" value="3"/>
</dbReference>
<evidence type="ECO:0000256" key="12">
    <source>
        <dbReference type="ARBA" id="ARBA00023157"/>
    </source>
</evidence>
<dbReference type="Proteomes" id="UP000694391">
    <property type="component" value="Unplaced"/>
</dbReference>
<evidence type="ECO:0000256" key="11">
    <source>
        <dbReference type="ARBA" id="ARBA00023136"/>
    </source>
</evidence>
<evidence type="ECO:0000256" key="14">
    <source>
        <dbReference type="ARBA" id="ARBA00074148"/>
    </source>
</evidence>
<keyword evidence="6 16" id="KW-0732">Signal</keyword>
<dbReference type="GO" id="GO:0005886">
    <property type="term" value="C:plasma membrane"/>
    <property type="evidence" value="ECO:0007669"/>
    <property type="project" value="TreeGrafter"/>
</dbReference>
<dbReference type="FunFam" id="2.20.100.10:FF:000007">
    <property type="entry name" value="Thrombospondin 1"/>
    <property type="match status" value="1"/>
</dbReference>
<dbReference type="InterPro" id="IPR036383">
    <property type="entry name" value="TSP1_rpt_sf"/>
</dbReference>
<keyword evidence="12" id="KW-1015">Disulfide bond</keyword>
<dbReference type="GeneTree" id="ENSGT00940000158036"/>
<dbReference type="Ensembl" id="ENSCAFT00020033179.1">
    <property type="protein sequence ID" value="ENSCAFP00020028752.1"/>
    <property type="gene ID" value="ENSCAFG00020022499.1"/>
</dbReference>
<dbReference type="FunFam" id="2.20.100.10:FF:000021">
    <property type="entry name" value="semaphorin-5B isoform X1"/>
    <property type="match status" value="1"/>
</dbReference>
<dbReference type="GO" id="GO:0045499">
    <property type="term" value="F:chemorepellent activity"/>
    <property type="evidence" value="ECO:0007669"/>
    <property type="project" value="TreeGrafter"/>
</dbReference>
<dbReference type="PANTHER" id="PTHR11036">
    <property type="entry name" value="SEMAPHORIN"/>
    <property type="match status" value="1"/>
</dbReference>
<keyword evidence="5" id="KW-0812">Transmembrane</keyword>
<evidence type="ECO:0000256" key="16">
    <source>
        <dbReference type="SAM" id="SignalP"/>
    </source>
</evidence>
<dbReference type="Pfam" id="PF23260">
    <property type="entry name" value="TSP1_2"/>
    <property type="match status" value="1"/>
</dbReference>
<dbReference type="GO" id="GO:0030215">
    <property type="term" value="F:semaphorin receptor binding"/>
    <property type="evidence" value="ECO:0007669"/>
    <property type="project" value="InterPro"/>
</dbReference>
<evidence type="ECO:0000259" key="17">
    <source>
        <dbReference type="PROSITE" id="PS51004"/>
    </source>
</evidence>
<evidence type="ECO:0000256" key="15">
    <source>
        <dbReference type="PROSITE-ProRule" id="PRU00352"/>
    </source>
</evidence>
<comment type="caution">
    <text evidence="15">Lacks conserved residue(s) required for the propagation of feature annotation.</text>
</comment>
<evidence type="ECO:0000256" key="8">
    <source>
        <dbReference type="ARBA" id="ARBA00022782"/>
    </source>
</evidence>
<evidence type="ECO:0000313" key="18">
    <source>
        <dbReference type="Ensembl" id="ENSCAFP00020028752.1"/>
    </source>
</evidence>
<dbReference type="PANTHER" id="PTHR11036:SF78">
    <property type="entry name" value="SEMAPHORIN-5A"/>
    <property type="match status" value="1"/>
</dbReference>
<dbReference type="PROSITE" id="PS50092">
    <property type="entry name" value="TSP1"/>
    <property type="match status" value="6"/>
</dbReference>
<sequence>MAVSFLCLFYVLRHQALSALCAPRCLFGVSLRPCLGFGFPSSPLSCLCRPRCPRPYFVLSLLNSLPFLQSQKQNRTEQNKPPLHFSATQRTAHCLHSFVNSSDIKLRAFIPFCYCYFSQRVFRLVASDHFLLFLLSYAQALLTCFMWTFFQEECQNYIRVLLVSGDWLFTCGTNAFTPVCTNRTLSNLTEIHDQISGMARCPYSPQHNSTALLTAGGELYAATAMDFPGRDPAIYRSLGILPPLRTAQYNSKWLNEPNFVSSYDIGNFTYFFFRENAVEHDCGKTVFSRAARVCKNDIGGRFLLEDTWTTFMKARLNCSRPGEVPFYYNELQSTFFLAELDLIYGIFTTNVNSIAASAVCVFNLSAISQAFNGPFKYQENSRSAWLPYPNPNPNFQCGTVDQGLYMNLTERNLQDAQKFILMHEVVQPVTSVPSFMEDSSRFFHMVVDVVQGRDTLIHVIYLATGRSLRAPLTPAAGSCLLEEIEIFPEQRAEPIRSLQILHSQSALFVGLQEHVAKIQLKRCQFYRTRSACIGAQDPYCGWDMVMKKCTSLEDSLNMTQWEQITSTCPIRNLTVDGHFGAWSPWTPCTHTDGSAGGSCLCRTRTCDSPAPQCGGWQCEGPRMEIANCSRNGGWTPWTSWSPCSTTCGIGFQVRQRSCSNPTPRHGGRVCVGQNREERYCNEHLLCPPHMFWTGWGPWERCTAQCGGGIQARRRTCENGPDCAGCNVEYQPCNTNPCPELKKTTPWTPWTPVNISDNGGHYEQRFRYTCKARLPDPNLLEVGRQRIEMRYCSSDGTSGCSTDGLSGDFLRAGRYSAHTVNGAWSAWTSWSQCSRDCSRGIRNRKRVCNNPEPKYGGMPCLGPSLEYQECNILPCPVDGVWSCWSPWSKCSATCGGGHYMRTRSCTNPAPAYGGDICLGLHTEEAVCNTDPCPESWSEWSDWSECAVSGVQVRARQCILLFPVGSQCSGNTTESRPCVFDSNFVPGKGREPYQLYNPHKDVSWPRPSPGTCRRDSLD</sequence>
<evidence type="ECO:0000256" key="2">
    <source>
        <dbReference type="ARBA" id="ARBA00004613"/>
    </source>
</evidence>
<dbReference type="InterPro" id="IPR036352">
    <property type="entry name" value="Semap_dom_sf"/>
</dbReference>
<dbReference type="GO" id="GO:0005576">
    <property type="term" value="C:extracellular region"/>
    <property type="evidence" value="ECO:0007669"/>
    <property type="project" value="UniProtKB-SubCell"/>
</dbReference>
<dbReference type="GO" id="GO:0001755">
    <property type="term" value="P:neural crest cell migration"/>
    <property type="evidence" value="ECO:0007669"/>
    <property type="project" value="TreeGrafter"/>
</dbReference>
<dbReference type="InterPro" id="IPR015943">
    <property type="entry name" value="WD40/YVTN_repeat-like_dom_sf"/>
</dbReference>
<dbReference type="PRINTS" id="PR01705">
    <property type="entry name" value="TSP1REPEAT"/>
</dbReference>
<dbReference type="InterPro" id="IPR000884">
    <property type="entry name" value="TSP1_rpt"/>
</dbReference>
<dbReference type="SMART" id="SM00630">
    <property type="entry name" value="Sema"/>
    <property type="match status" value="1"/>
</dbReference>
<protein>
    <recommendedName>
        <fullName evidence="14">Semaphorin-2A</fullName>
    </recommendedName>
</protein>
<dbReference type="SMART" id="SM00209">
    <property type="entry name" value="TSP1"/>
    <property type="match status" value="6"/>
</dbReference>
<keyword evidence="7" id="KW-0677">Repeat</keyword>